<organism evidence="1">
    <name type="scientific">uncultured Desulfobacterium sp</name>
    <dbReference type="NCBI Taxonomy" id="201089"/>
    <lineage>
        <taxon>Bacteria</taxon>
        <taxon>Pseudomonadati</taxon>
        <taxon>Thermodesulfobacteriota</taxon>
        <taxon>Desulfobacteria</taxon>
        <taxon>Desulfobacterales</taxon>
        <taxon>Desulfobacteriaceae</taxon>
        <taxon>Desulfobacterium</taxon>
        <taxon>environmental samples</taxon>
    </lineage>
</organism>
<evidence type="ECO:0008006" key="2">
    <source>
        <dbReference type="Google" id="ProtNLM"/>
    </source>
</evidence>
<protein>
    <recommendedName>
        <fullName evidence="2">Cytoplasmic protein</fullName>
    </recommendedName>
</protein>
<accession>E1YHW1</accession>
<sequence length="123" mass="13663">MITNEQGVNIDIKIDRDNLYIEESFTDLTAGYIRKLTPVTPDGLPDNSRKAIFIAQTQVMTQGGPLPIQGPIEADNFKQALEKFPAAVNEAVEKLIERSNEMRRQEASKIVLPGSEVSSLFTK</sequence>
<dbReference type="EMBL" id="FR695874">
    <property type="protein sequence ID" value="CBX30230.1"/>
    <property type="molecule type" value="Genomic_DNA"/>
</dbReference>
<evidence type="ECO:0000313" key="1">
    <source>
        <dbReference type="EMBL" id="CBX30230.1"/>
    </source>
</evidence>
<name>E1YHW1_9BACT</name>
<dbReference type="AlphaFoldDB" id="E1YHW1"/>
<proteinExistence type="predicted"/>
<reference evidence="1" key="1">
    <citation type="journal article" date="2011" name="Environ. Microbiol.">
        <title>Genomic insights into the metabolic potential of the polycyclic aromatic hydrocarbon degrading sulfate-reducing Deltaproteobacterium N47.</title>
        <authorList>
            <person name="Bergmann F."/>
            <person name="Selesi D."/>
            <person name="Weinmaier T."/>
            <person name="Tischler P."/>
            <person name="Rattei T."/>
            <person name="Meckenstock R.U."/>
        </authorList>
    </citation>
    <scope>NUCLEOTIDE SEQUENCE</scope>
</reference>
<gene>
    <name evidence="1" type="ORF">N47_D30390</name>
</gene>